<dbReference type="InterPro" id="IPR037523">
    <property type="entry name" value="VOC_core"/>
</dbReference>
<dbReference type="EMBL" id="JACSNX010000001">
    <property type="protein sequence ID" value="MBM6849834.1"/>
    <property type="molecule type" value="Genomic_DNA"/>
</dbReference>
<name>A0ABS2FQF9_9FIRM</name>
<reference evidence="2 3" key="1">
    <citation type="journal article" date="2021" name="Sci. Rep.">
        <title>The distribution of antibiotic resistance genes in chicken gut microbiota commensals.</title>
        <authorList>
            <person name="Juricova H."/>
            <person name="Matiasovicova J."/>
            <person name="Kubasova T."/>
            <person name="Cejkova D."/>
            <person name="Rychlik I."/>
        </authorList>
    </citation>
    <scope>NUCLEOTIDE SEQUENCE [LARGE SCALE GENOMIC DNA]</scope>
    <source>
        <strain evidence="2 3">An411</strain>
    </source>
</reference>
<protein>
    <submittedName>
        <fullName evidence="2">VOC family protein</fullName>
    </submittedName>
</protein>
<dbReference type="SUPFAM" id="SSF54593">
    <property type="entry name" value="Glyoxalase/Bleomycin resistance protein/Dihydroxybiphenyl dioxygenase"/>
    <property type="match status" value="1"/>
</dbReference>
<dbReference type="RefSeq" id="WP_204801295.1">
    <property type="nucleotide sequence ID" value="NZ_JACSNX010000001.1"/>
</dbReference>
<keyword evidence="3" id="KW-1185">Reference proteome</keyword>
<evidence type="ECO:0000259" key="1">
    <source>
        <dbReference type="PROSITE" id="PS51819"/>
    </source>
</evidence>
<dbReference type="InterPro" id="IPR029068">
    <property type="entry name" value="Glyas_Bleomycin-R_OHBP_Dase"/>
</dbReference>
<gene>
    <name evidence="2" type="ORF">H9X91_00085</name>
</gene>
<evidence type="ECO:0000313" key="3">
    <source>
        <dbReference type="Proteomes" id="UP000719500"/>
    </source>
</evidence>
<dbReference type="InterPro" id="IPR025870">
    <property type="entry name" value="Glyoxalase-like_dom"/>
</dbReference>
<comment type="caution">
    <text evidence="2">The sequence shown here is derived from an EMBL/GenBank/DDBJ whole genome shotgun (WGS) entry which is preliminary data.</text>
</comment>
<dbReference type="PROSITE" id="PS51819">
    <property type="entry name" value="VOC"/>
    <property type="match status" value="1"/>
</dbReference>
<dbReference type="Pfam" id="PF12681">
    <property type="entry name" value="Glyoxalase_2"/>
    <property type="match status" value="1"/>
</dbReference>
<feature type="domain" description="VOC" evidence="1">
    <location>
        <begin position="2"/>
        <end position="121"/>
    </location>
</feature>
<proteinExistence type="predicted"/>
<accession>A0ABS2FQF9</accession>
<dbReference type="Gene3D" id="3.10.180.10">
    <property type="entry name" value="2,3-Dihydroxybiphenyl 1,2-Dioxygenase, domain 1"/>
    <property type="match status" value="1"/>
</dbReference>
<dbReference type="Proteomes" id="UP000719500">
    <property type="component" value="Unassembled WGS sequence"/>
</dbReference>
<sequence length="155" mass="17687">MKLKNPLLAVRDMERSKAFYREVLGLHVVMDFGANVTLTGGLCLQTLDTWAGFLGKAAEEIRFGGGDSEVYFEEDDFDGFLTRLAARPDIAYVHPPLEHRWGQRVVRLYDPDRHILEIGENMKAVCRRFRDQGMTPEQIAARMEVPLKFVTGCLR</sequence>
<organism evidence="2 3">
    <name type="scientific">Oscillibacter valericigenes</name>
    <dbReference type="NCBI Taxonomy" id="351091"/>
    <lineage>
        <taxon>Bacteria</taxon>
        <taxon>Bacillati</taxon>
        <taxon>Bacillota</taxon>
        <taxon>Clostridia</taxon>
        <taxon>Eubacteriales</taxon>
        <taxon>Oscillospiraceae</taxon>
        <taxon>Oscillibacter</taxon>
    </lineage>
</organism>
<evidence type="ECO:0000313" key="2">
    <source>
        <dbReference type="EMBL" id="MBM6849834.1"/>
    </source>
</evidence>